<dbReference type="EMBL" id="LT828648">
    <property type="protein sequence ID" value="SLM48098.1"/>
    <property type="molecule type" value="Genomic_DNA"/>
</dbReference>
<evidence type="ECO:0000256" key="1">
    <source>
        <dbReference type="SAM" id="MobiDB-lite"/>
    </source>
</evidence>
<accession>A0A1W1I506</accession>
<dbReference type="AlphaFoldDB" id="A0A1W1I506"/>
<gene>
    <name evidence="2" type="ORF">NSJP_1926</name>
</gene>
<protein>
    <submittedName>
        <fullName evidence="2">Uncharacterized protein</fullName>
    </submittedName>
</protein>
<evidence type="ECO:0000313" key="2">
    <source>
        <dbReference type="EMBL" id="SLM48098.1"/>
    </source>
</evidence>
<dbReference type="Proteomes" id="UP000192042">
    <property type="component" value="Chromosome I"/>
</dbReference>
<feature type="region of interest" description="Disordered" evidence="1">
    <location>
        <begin position="1"/>
        <end position="44"/>
    </location>
</feature>
<keyword evidence="3" id="KW-1185">Reference proteome</keyword>
<name>A0A1W1I506_9BACT</name>
<proteinExistence type="predicted"/>
<reference evidence="2 3" key="1">
    <citation type="submission" date="2017-03" db="EMBL/GenBank/DDBJ databases">
        <authorList>
            <person name="Afonso C.L."/>
            <person name="Miller P.J."/>
            <person name="Scott M.A."/>
            <person name="Spackman E."/>
            <person name="Goraichik I."/>
            <person name="Dimitrov K.M."/>
            <person name="Suarez D.L."/>
            <person name="Swayne D.E."/>
        </authorList>
    </citation>
    <scope>NUCLEOTIDE SEQUENCE [LARGE SCALE GENOMIC DNA]</scope>
    <source>
        <strain evidence="2">Genome sequencing of Nitrospira japonica strain NJ11</strain>
    </source>
</reference>
<evidence type="ECO:0000313" key="3">
    <source>
        <dbReference type="Proteomes" id="UP000192042"/>
    </source>
</evidence>
<sequence length="44" mass="4947">MTSVSTQYFSPRTQRTIATEGTNREGHEEALPDELSNAKLSMFD</sequence>
<organism evidence="2 3">
    <name type="scientific">Nitrospira japonica</name>
    <dbReference type="NCBI Taxonomy" id="1325564"/>
    <lineage>
        <taxon>Bacteria</taxon>
        <taxon>Pseudomonadati</taxon>
        <taxon>Nitrospirota</taxon>
        <taxon>Nitrospiria</taxon>
        <taxon>Nitrospirales</taxon>
        <taxon>Nitrospiraceae</taxon>
        <taxon>Nitrospira</taxon>
    </lineage>
</organism>
<feature type="compositionally biased region" description="Polar residues" evidence="1">
    <location>
        <begin position="1"/>
        <end position="21"/>
    </location>
</feature>
<dbReference type="KEGG" id="nja:NSJP_1926"/>